<dbReference type="SUPFAM" id="SSF51735">
    <property type="entry name" value="NAD(P)-binding Rossmann-fold domains"/>
    <property type="match status" value="1"/>
</dbReference>
<dbReference type="InterPro" id="IPR045010">
    <property type="entry name" value="MDR_fam"/>
</dbReference>
<dbReference type="InterPro" id="IPR011032">
    <property type="entry name" value="GroES-like_sf"/>
</dbReference>
<dbReference type="OrthoDB" id="9805663at2"/>
<dbReference type="InterPro" id="IPR013149">
    <property type="entry name" value="ADH-like_C"/>
</dbReference>
<name>A0A1I2C2Y6_9BACI</name>
<dbReference type="PANTHER" id="PTHR43205:SF7">
    <property type="entry name" value="PROSTAGLANDIN REDUCTASE 1"/>
    <property type="match status" value="1"/>
</dbReference>
<gene>
    <name evidence="3" type="ORF">SAMN05192532_102675</name>
</gene>
<reference evidence="3 4" key="1">
    <citation type="submission" date="2016-10" db="EMBL/GenBank/DDBJ databases">
        <authorList>
            <person name="de Groot N.N."/>
        </authorList>
    </citation>
    <scope>NUCLEOTIDE SEQUENCE [LARGE SCALE GENOMIC DNA]</scope>
    <source>
        <strain evidence="3 4">DSM 23995</strain>
    </source>
</reference>
<dbReference type="PANTHER" id="PTHR43205">
    <property type="entry name" value="PROSTAGLANDIN REDUCTASE"/>
    <property type="match status" value="1"/>
</dbReference>
<dbReference type="InterPro" id="IPR041694">
    <property type="entry name" value="ADH_N_2"/>
</dbReference>
<dbReference type="SUPFAM" id="SSF50129">
    <property type="entry name" value="GroES-like"/>
    <property type="match status" value="1"/>
</dbReference>
<dbReference type="InterPro" id="IPR036291">
    <property type="entry name" value="NAD(P)-bd_dom_sf"/>
</dbReference>
<dbReference type="STRING" id="930128.SAMN05192532_102675"/>
<feature type="domain" description="Enoyl reductase (ER)" evidence="2">
    <location>
        <begin position="18"/>
        <end position="331"/>
    </location>
</feature>
<dbReference type="SMART" id="SM00829">
    <property type="entry name" value="PKS_ER"/>
    <property type="match status" value="1"/>
</dbReference>
<dbReference type="InterPro" id="IPR020843">
    <property type="entry name" value="ER"/>
</dbReference>
<dbReference type="AlphaFoldDB" id="A0A1I2C2Y6"/>
<dbReference type="Gene3D" id="3.90.180.10">
    <property type="entry name" value="Medium-chain alcohol dehydrogenases, catalytic domain"/>
    <property type="match status" value="1"/>
</dbReference>
<dbReference type="FunFam" id="3.40.50.720:FF:000121">
    <property type="entry name" value="Prostaglandin reductase 2"/>
    <property type="match status" value="1"/>
</dbReference>
<dbReference type="RefSeq" id="WP_091659560.1">
    <property type="nucleotide sequence ID" value="NZ_FONT01000002.1"/>
</dbReference>
<dbReference type="Proteomes" id="UP000199516">
    <property type="component" value="Unassembled WGS sequence"/>
</dbReference>
<evidence type="ECO:0000256" key="1">
    <source>
        <dbReference type="ARBA" id="ARBA00023002"/>
    </source>
</evidence>
<sequence>MTQKQLILKERPNGIPDKDTFAFREVEIEEPSEEEVLLKTLYVSVDPYMRGRMSAAESYVAPFQVGEPLSGGIVSQVIESKSDQLSKGDIVRGNLPFQEYHVVKANTVHKVDTNGLSPSVALGALGMPGLTAYFGMMHIGEPKENETVVVSGAAGAVGQIAGQLAKQAGARVIGIVGSDEKATYITEELGYDAAVNYKKGQLDQQLKQACPNGIDVYFENVGGDIGDAVWPLLNTFARIPVCGAISSYNLKEDEQDIGLRVQWFLIKSRAKMQGFLVGDFADKFSEAYPILAEKVSSGELKFEETIKEGFSSIPDAFNGLFSGENIGKQLVKVADVD</sequence>
<proteinExistence type="predicted"/>
<accession>A0A1I2C2Y6</accession>
<evidence type="ECO:0000259" key="2">
    <source>
        <dbReference type="SMART" id="SM00829"/>
    </source>
</evidence>
<dbReference type="Pfam" id="PF16884">
    <property type="entry name" value="ADH_N_2"/>
    <property type="match status" value="1"/>
</dbReference>
<organism evidence="3 4">
    <name type="scientific">Alteribacillus iranensis</name>
    <dbReference type="NCBI Taxonomy" id="930128"/>
    <lineage>
        <taxon>Bacteria</taxon>
        <taxon>Bacillati</taxon>
        <taxon>Bacillota</taxon>
        <taxon>Bacilli</taxon>
        <taxon>Bacillales</taxon>
        <taxon>Bacillaceae</taxon>
        <taxon>Alteribacillus</taxon>
    </lineage>
</organism>
<dbReference type="Pfam" id="PF00107">
    <property type="entry name" value="ADH_zinc_N"/>
    <property type="match status" value="1"/>
</dbReference>
<protein>
    <recommendedName>
        <fullName evidence="2">Enoyl reductase (ER) domain-containing protein</fullName>
    </recommendedName>
</protein>
<dbReference type="GO" id="GO:0016628">
    <property type="term" value="F:oxidoreductase activity, acting on the CH-CH group of donors, NAD or NADP as acceptor"/>
    <property type="evidence" value="ECO:0007669"/>
    <property type="project" value="InterPro"/>
</dbReference>
<dbReference type="CDD" id="cd05288">
    <property type="entry name" value="PGDH"/>
    <property type="match status" value="1"/>
</dbReference>
<keyword evidence="4" id="KW-1185">Reference proteome</keyword>
<dbReference type="EMBL" id="FONT01000002">
    <property type="protein sequence ID" value="SFE62796.1"/>
    <property type="molecule type" value="Genomic_DNA"/>
</dbReference>
<evidence type="ECO:0000313" key="4">
    <source>
        <dbReference type="Proteomes" id="UP000199516"/>
    </source>
</evidence>
<keyword evidence="1" id="KW-0560">Oxidoreductase</keyword>
<evidence type="ECO:0000313" key="3">
    <source>
        <dbReference type="EMBL" id="SFE62796.1"/>
    </source>
</evidence>
<dbReference type="Gene3D" id="3.40.50.720">
    <property type="entry name" value="NAD(P)-binding Rossmann-like Domain"/>
    <property type="match status" value="1"/>
</dbReference>